<evidence type="ECO:0000313" key="14">
    <source>
        <dbReference type="Proteomes" id="UP000298663"/>
    </source>
</evidence>
<keyword evidence="6" id="KW-0256">Endoplasmic reticulum</keyword>
<feature type="compositionally biased region" description="Acidic residues" evidence="11">
    <location>
        <begin position="307"/>
        <end position="319"/>
    </location>
</feature>
<dbReference type="OrthoDB" id="200187at2759"/>
<evidence type="ECO:0000256" key="11">
    <source>
        <dbReference type="SAM" id="MobiDB-lite"/>
    </source>
</evidence>
<dbReference type="Proteomes" id="UP000298663">
    <property type="component" value="Unassembled WGS sequence"/>
</dbReference>
<feature type="region of interest" description="Disordered" evidence="11">
    <location>
        <begin position="281"/>
        <end position="360"/>
    </location>
</feature>
<gene>
    <name evidence="13" type="ORF">L596_030888</name>
</gene>
<reference evidence="13 14" key="2">
    <citation type="journal article" date="2019" name="G3 (Bethesda)">
        <title>Hybrid Assembly of the Genome of the Entomopathogenic Nematode Steinernema carpocapsae Identifies the X-Chromosome.</title>
        <authorList>
            <person name="Serra L."/>
            <person name="Macchietto M."/>
            <person name="Macias-Munoz A."/>
            <person name="McGill C.J."/>
            <person name="Rodriguez I.M."/>
            <person name="Rodriguez B."/>
            <person name="Murad R."/>
            <person name="Mortazavi A."/>
        </authorList>
    </citation>
    <scope>NUCLEOTIDE SEQUENCE [LARGE SCALE GENOMIC DNA]</scope>
    <source>
        <strain evidence="13 14">ALL</strain>
    </source>
</reference>
<dbReference type="AlphaFoldDB" id="A0A4V5ZWT1"/>
<evidence type="ECO:0000256" key="5">
    <source>
        <dbReference type="ARBA" id="ARBA00022692"/>
    </source>
</evidence>
<accession>A0A4V5ZWT1</accession>
<dbReference type="PANTHER" id="PTHR12443:SF9">
    <property type="entry name" value="TRANSLOCATION PROTEIN SEC62"/>
    <property type="match status" value="1"/>
</dbReference>
<evidence type="ECO:0000256" key="10">
    <source>
        <dbReference type="ARBA" id="ARBA00023136"/>
    </source>
</evidence>
<organism evidence="13 14">
    <name type="scientific">Steinernema carpocapsae</name>
    <name type="common">Entomopathogenic nematode</name>
    <dbReference type="NCBI Taxonomy" id="34508"/>
    <lineage>
        <taxon>Eukaryota</taxon>
        <taxon>Metazoa</taxon>
        <taxon>Ecdysozoa</taxon>
        <taxon>Nematoda</taxon>
        <taxon>Chromadorea</taxon>
        <taxon>Rhabditida</taxon>
        <taxon>Tylenchina</taxon>
        <taxon>Panagrolaimomorpha</taxon>
        <taxon>Strongyloidoidea</taxon>
        <taxon>Steinernematidae</taxon>
        <taxon>Steinernema</taxon>
    </lineage>
</organism>
<feature type="transmembrane region" description="Helical" evidence="12">
    <location>
        <begin position="211"/>
        <end position="241"/>
    </location>
</feature>
<evidence type="ECO:0000256" key="4">
    <source>
        <dbReference type="ARBA" id="ARBA00022448"/>
    </source>
</evidence>
<dbReference type="GO" id="GO:0031204">
    <property type="term" value="P:post-translational protein targeting to membrane, translocation"/>
    <property type="evidence" value="ECO:0007669"/>
    <property type="project" value="TreeGrafter"/>
</dbReference>
<feature type="transmembrane region" description="Helical" evidence="12">
    <location>
        <begin position="185"/>
        <end position="205"/>
    </location>
</feature>
<keyword evidence="8 12" id="KW-1133">Transmembrane helix</keyword>
<feature type="compositionally biased region" description="Basic and acidic residues" evidence="11">
    <location>
        <begin position="107"/>
        <end position="119"/>
    </location>
</feature>
<evidence type="ECO:0000256" key="1">
    <source>
        <dbReference type="ARBA" id="ARBA00004477"/>
    </source>
</evidence>
<evidence type="ECO:0000256" key="6">
    <source>
        <dbReference type="ARBA" id="ARBA00022824"/>
    </source>
</evidence>
<name>A0A4V5ZWT1_STECR</name>
<evidence type="ECO:0000256" key="12">
    <source>
        <dbReference type="SAM" id="Phobius"/>
    </source>
</evidence>
<sequence>MAGRRGDGRRGERNSESDQTLTKEDDAIARLIRFNCPTKSTMFEGHEVQYFAGSKAIDTLYYSKYGQKAAAGESKFPTRYSAFKFLETLMDKGLFFRARKLVQKRKVTGDKTEKGDVKKSPKPTKRSGDSDASKDDKESEKEKQEDDKKKQKKVKLVEHTDQYFADSNDVYIWVFDPTPFYKKAIGLLIVIGTIVGCLFPLWPHWLRLGVYYLSIVGIGAFGVLIGVAVARTILFAVIWFVTLGKHKLWVLPNLTEDCGFFESFQPFYSYEYCPGKGEVKNTKKTDKKNKDKKDASETEDEKNNDSREEEDENSDENEENKEGKPDTSEENNVTGSDDEAVHQRRKASKGQEEDYVMVDN</sequence>
<keyword evidence="14" id="KW-1185">Reference proteome</keyword>
<dbReference type="EMBL" id="AZBU02000016">
    <property type="protein sequence ID" value="TKR57415.1"/>
    <property type="molecule type" value="Genomic_DNA"/>
</dbReference>
<dbReference type="Pfam" id="PF03839">
    <property type="entry name" value="Sec62"/>
    <property type="match status" value="1"/>
</dbReference>
<reference evidence="13 14" key="1">
    <citation type="journal article" date="2015" name="Genome Biol.">
        <title>Comparative genomics of Steinernema reveals deeply conserved gene regulatory networks.</title>
        <authorList>
            <person name="Dillman A.R."/>
            <person name="Macchietto M."/>
            <person name="Porter C.F."/>
            <person name="Rogers A."/>
            <person name="Williams B."/>
            <person name="Antoshechkin I."/>
            <person name="Lee M.M."/>
            <person name="Goodwin Z."/>
            <person name="Lu X."/>
            <person name="Lewis E.E."/>
            <person name="Goodrich-Blair H."/>
            <person name="Stock S.P."/>
            <person name="Adams B.J."/>
            <person name="Sternberg P.W."/>
            <person name="Mortazavi A."/>
        </authorList>
    </citation>
    <scope>NUCLEOTIDE SEQUENCE [LARGE SCALE GENOMIC DNA]</scope>
    <source>
        <strain evidence="13 14">ALL</strain>
    </source>
</reference>
<dbReference type="GO" id="GO:0005789">
    <property type="term" value="C:endoplasmic reticulum membrane"/>
    <property type="evidence" value="ECO:0007669"/>
    <property type="project" value="UniProtKB-SubCell"/>
</dbReference>
<dbReference type="PANTHER" id="PTHR12443">
    <property type="entry name" value="TRANSLOCATION PROTEIN SEC62"/>
    <property type="match status" value="1"/>
</dbReference>
<evidence type="ECO:0000256" key="9">
    <source>
        <dbReference type="ARBA" id="ARBA00023010"/>
    </source>
</evidence>
<dbReference type="STRING" id="34508.A0A4V5ZWT1"/>
<evidence type="ECO:0000256" key="7">
    <source>
        <dbReference type="ARBA" id="ARBA00022927"/>
    </source>
</evidence>
<keyword evidence="4" id="KW-0813">Transport</keyword>
<keyword evidence="10 12" id="KW-0472">Membrane</keyword>
<keyword evidence="9" id="KW-0811">Translocation</keyword>
<evidence type="ECO:0000256" key="3">
    <source>
        <dbReference type="ARBA" id="ARBA00021257"/>
    </source>
</evidence>
<keyword evidence="7" id="KW-0653">Protein transport</keyword>
<evidence type="ECO:0000313" key="13">
    <source>
        <dbReference type="EMBL" id="TKR57415.1"/>
    </source>
</evidence>
<feature type="compositionally biased region" description="Basic and acidic residues" evidence="11">
    <location>
        <begin position="281"/>
        <end position="306"/>
    </location>
</feature>
<dbReference type="InterPro" id="IPR004728">
    <property type="entry name" value="Sec62"/>
</dbReference>
<evidence type="ECO:0000256" key="2">
    <source>
        <dbReference type="ARBA" id="ARBA00010604"/>
    </source>
</evidence>
<comment type="similarity">
    <text evidence="2">Belongs to the SEC62 family.</text>
</comment>
<protein>
    <recommendedName>
        <fullName evidence="3">Translocation protein SEC62</fullName>
    </recommendedName>
</protein>
<feature type="region of interest" description="Disordered" evidence="11">
    <location>
        <begin position="107"/>
        <end position="151"/>
    </location>
</feature>
<evidence type="ECO:0000256" key="8">
    <source>
        <dbReference type="ARBA" id="ARBA00022989"/>
    </source>
</evidence>
<feature type="compositionally biased region" description="Basic and acidic residues" evidence="11">
    <location>
        <begin position="126"/>
        <end position="151"/>
    </location>
</feature>
<comment type="caution">
    <text evidence="13">The sequence shown here is derived from an EMBL/GenBank/DDBJ whole genome shotgun (WGS) entry which is preliminary data.</text>
</comment>
<keyword evidence="5 12" id="KW-0812">Transmembrane</keyword>
<comment type="subcellular location">
    <subcellularLocation>
        <location evidence="1">Endoplasmic reticulum membrane</location>
        <topology evidence="1">Multi-pass membrane protein</topology>
    </subcellularLocation>
</comment>
<proteinExistence type="inferred from homology"/>
<feature type="region of interest" description="Disordered" evidence="11">
    <location>
        <begin position="1"/>
        <end position="24"/>
    </location>
</feature>